<evidence type="ECO:0000313" key="2">
    <source>
        <dbReference type="EMBL" id="GGA49609.1"/>
    </source>
</evidence>
<proteinExistence type="predicted"/>
<reference evidence="3" key="1">
    <citation type="journal article" date="2019" name="Int. J. Syst. Evol. Microbiol.">
        <title>The Global Catalogue of Microorganisms (GCM) 10K type strain sequencing project: providing services to taxonomists for standard genome sequencing and annotation.</title>
        <authorList>
            <consortium name="The Broad Institute Genomics Platform"/>
            <consortium name="The Broad Institute Genome Sequencing Center for Infectious Disease"/>
            <person name="Wu L."/>
            <person name="Ma J."/>
        </authorList>
    </citation>
    <scope>NUCLEOTIDE SEQUENCE [LARGE SCALE GENOMIC DNA]</scope>
    <source>
        <strain evidence="3">CGMCC 1.12404</strain>
    </source>
</reference>
<evidence type="ECO:0000313" key="3">
    <source>
        <dbReference type="Proteomes" id="UP000617979"/>
    </source>
</evidence>
<dbReference type="EMBL" id="BMEX01000008">
    <property type="protein sequence ID" value="GGA49609.1"/>
    <property type="molecule type" value="Genomic_DNA"/>
</dbReference>
<name>A0ABQ1GU92_9BACL</name>
<comment type="caution">
    <text evidence="2">The sequence shown here is derived from an EMBL/GenBank/DDBJ whole genome shotgun (WGS) entry which is preliminary data.</text>
</comment>
<feature type="region of interest" description="Disordered" evidence="1">
    <location>
        <begin position="1"/>
        <end position="21"/>
    </location>
</feature>
<evidence type="ECO:0000256" key="1">
    <source>
        <dbReference type="SAM" id="MobiDB-lite"/>
    </source>
</evidence>
<organism evidence="2 3">
    <name type="scientific">Kroppenstedtia guangzhouensis</name>
    <dbReference type="NCBI Taxonomy" id="1274356"/>
    <lineage>
        <taxon>Bacteria</taxon>
        <taxon>Bacillati</taxon>
        <taxon>Bacillota</taxon>
        <taxon>Bacilli</taxon>
        <taxon>Bacillales</taxon>
        <taxon>Thermoactinomycetaceae</taxon>
        <taxon>Kroppenstedtia</taxon>
    </lineage>
</organism>
<gene>
    <name evidence="2" type="ORF">GCM10007416_23390</name>
</gene>
<accession>A0ABQ1GU92</accession>
<keyword evidence="3" id="KW-1185">Reference proteome</keyword>
<sequence>MLDGSEGFAILQEGSPSPDEILRIGHGLVVRDTPPPVGKGGGTNRGC</sequence>
<dbReference type="Proteomes" id="UP000617979">
    <property type="component" value="Unassembled WGS sequence"/>
</dbReference>
<protein>
    <submittedName>
        <fullName evidence="2">Uncharacterized protein</fullName>
    </submittedName>
</protein>